<proteinExistence type="predicted"/>
<keyword evidence="2" id="KW-1185">Reference proteome</keyword>
<dbReference type="AlphaFoldDB" id="A0A1A8TUQ5"/>
<evidence type="ECO:0000313" key="1">
    <source>
        <dbReference type="EMBL" id="SBS37693.1"/>
    </source>
</evidence>
<evidence type="ECO:0000313" key="2">
    <source>
        <dbReference type="Proteomes" id="UP000092544"/>
    </source>
</evidence>
<protein>
    <submittedName>
        <fullName evidence="1">Uncharacterized protein</fullName>
    </submittedName>
</protein>
<gene>
    <name evidence="1" type="ORF">MSP8886_04226</name>
</gene>
<accession>A0A1A8TUQ5</accession>
<organism evidence="1 2">
    <name type="scientific">Marinomonas spartinae</name>
    <dbReference type="NCBI Taxonomy" id="1792290"/>
    <lineage>
        <taxon>Bacteria</taxon>
        <taxon>Pseudomonadati</taxon>
        <taxon>Pseudomonadota</taxon>
        <taxon>Gammaproteobacteria</taxon>
        <taxon>Oceanospirillales</taxon>
        <taxon>Oceanospirillaceae</taxon>
        <taxon>Marinomonas</taxon>
    </lineage>
</organism>
<reference evidence="1 2" key="1">
    <citation type="submission" date="2016-06" db="EMBL/GenBank/DDBJ databases">
        <authorList>
            <person name="Kjaerup R.B."/>
            <person name="Dalgaard T.S."/>
            <person name="Juul-Madsen H.R."/>
        </authorList>
    </citation>
    <scope>NUCLEOTIDE SEQUENCE [LARGE SCALE GENOMIC DNA]</scope>
    <source>
        <strain evidence="1 2">CECT 8886</strain>
    </source>
</reference>
<sequence length="98" mass="11534">MIAQQIVFHNEGVAQKKGHCFLNNQLNRLYSRNPLFSLRIYLSENRNLKNRKNAVDEESYQTLYFLVVLLLLFRPQGHKPACLYSLQNLVHGERLFSL</sequence>
<dbReference type="Proteomes" id="UP000092544">
    <property type="component" value="Unassembled WGS sequence"/>
</dbReference>
<name>A0A1A8TUQ5_9GAMM</name>
<dbReference type="EMBL" id="FLOB01000021">
    <property type="protein sequence ID" value="SBS37693.1"/>
    <property type="molecule type" value="Genomic_DNA"/>
</dbReference>